<sequence length="309" mass="32978">MPPMYLHLPAFPSPVDIDDAAAEILTEFVIYTIQLHPIRARDDTGAEKATVAAGEAINSSTVNDEDNKASGEGGDSGGQVAVDGESKGARESAEGEDGTEKAGAEGEGNGARGMVEGEGEGEDRGESAKGGDGGGEEAAEGEGKGARRTVDGAVAMDGLDGTKLMKKFHALLRGVSPFLCVDSLFLQLLRFLQAESLLCAEEADVWMEYYMFLSRRRKMSTAMSEVASTLSRIRGVNEARARARAKQVAEGGAQADAEMADADLLLRVREERTRERSERVSDWAKVANGRWRESSYRSTISSYTDSSGP</sequence>
<accession>A0A2G8S2J7</accession>
<dbReference type="EMBL" id="AYKW01000030">
    <property type="protein sequence ID" value="PIL27999.1"/>
    <property type="molecule type" value="Genomic_DNA"/>
</dbReference>
<dbReference type="Proteomes" id="UP000230002">
    <property type="component" value="Unassembled WGS sequence"/>
</dbReference>
<name>A0A2G8S2J7_9APHY</name>
<reference evidence="2 3" key="1">
    <citation type="journal article" date="2015" name="Sci. Rep.">
        <title>Chromosome-level genome map provides insights into diverse defense mechanisms in the medicinal fungus Ganoderma sinense.</title>
        <authorList>
            <person name="Zhu Y."/>
            <person name="Xu J."/>
            <person name="Sun C."/>
            <person name="Zhou S."/>
            <person name="Xu H."/>
            <person name="Nelson D.R."/>
            <person name="Qian J."/>
            <person name="Song J."/>
            <person name="Luo H."/>
            <person name="Xiang L."/>
            <person name="Li Y."/>
            <person name="Xu Z."/>
            <person name="Ji A."/>
            <person name="Wang L."/>
            <person name="Lu S."/>
            <person name="Hayward A."/>
            <person name="Sun W."/>
            <person name="Li X."/>
            <person name="Schwartz D.C."/>
            <person name="Wang Y."/>
            <person name="Chen S."/>
        </authorList>
    </citation>
    <scope>NUCLEOTIDE SEQUENCE [LARGE SCALE GENOMIC DNA]</scope>
    <source>
        <strain evidence="2 3">ZZ0214-1</strain>
    </source>
</reference>
<evidence type="ECO:0000256" key="1">
    <source>
        <dbReference type="SAM" id="MobiDB-lite"/>
    </source>
</evidence>
<feature type="compositionally biased region" description="Basic and acidic residues" evidence="1">
    <location>
        <begin position="84"/>
        <end position="104"/>
    </location>
</feature>
<proteinExistence type="predicted"/>
<organism evidence="2 3">
    <name type="scientific">Ganoderma sinense ZZ0214-1</name>
    <dbReference type="NCBI Taxonomy" id="1077348"/>
    <lineage>
        <taxon>Eukaryota</taxon>
        <taxon>Fungi</taxon>
        <taxon>Dikarya</taxon>
        <taxon>Basidiomycota</taxon>
        <taxon>Agaricomycotina</taxon>
        <taxon>Agaricomycetes</taxon>
        <taxon>Polyporales</taxon>
        <taxon>Polyporaceae</taxon>
        <taxon>Ganoderma</taxon>
    </lineage>
</organism>
<evidence type="ECO:0000313" key="2">
    <source>
        <dbReference type="EMBL" id="PIL27999.1"/>
    </source>
</evidence>
<gene>
    <name evidence="2" type="ORF">GSI_09850</name>
</gene>
<dbReference type="AlphaFoldDB" id="A0A2G8S2J7"/>
<feature type="region of interest" description="Disordered" evidence="1">
    <location>
        <begin position="56"/>
        <end position="149"/>
    </location>
</feature>
<evidence type="ECO:0000313" key="3">
    <source>
        <dbReference type="Proteomes" id="UP000230002"/>
    </source>
</evidence>
<keyword evidence="3" id="KW-1185">Reference proteome</keyword>
<comment type="caution">
    <text evidence="2">The sequence shown here is derived from an EMBL/GenBank/DDBJ whole genome shotgun (WGS) entry which is preliminary data.</text>
</comment>
<protein>
    <submittedName>
        <fullName evidence="2">Uncharacterized protein</fullName>
    </submittedName>
</protein>